<dbReference type="RefSeq" id="WP_173061643.1">
    <property type="nucleotide sequence ID" value="NZ_BLPF01000002.1"/>
</dbReference>
<dbReference type="EMBL" id="BLPF01000002">
    <property type="protein sequence ID" value="GFJ81869.1"/>
    <property type="molecule type" value="Genomic_DNA"/>
</dbReference>
<evidence type="ECO:0000313" key="2">
    <source>
        <dbReference type="EMBL" id="GFJ81869.1"/>
    </source>
</evidence>
<reference evidence="2 3" key="2">
    <citation type="submission" date="2020-03" db="EMBL/GenBank/DDBJ databases">
        <authorList>
            <person name="Ichikawa N."/>
            <person name="Kimura A."/>
            <person name="Kitahashi Y."/>
            <person name="Uohara A."/>
        </authorList>
    </citation>
    <scope>NUCLEOTIDE SEQUENCE [LARGE SCALE GENOMIC DNA]</scope>
    <source>
        <strain evidence="2 3">NBRC 108639</strain>
    </source>
</reference>
<proteinExistence type="predicted"/>
<protein>
    <submittedName>
        <fullName evidence="2">Uncharacterized protein</fullName>
    </submittedName>
</protein>
<evidence type="ECO:0000313" key="3">
    <source>
        <dbReference type="Proteomes" id="UP000482800"/>
    </source>
</evidence>
<accession>A0A6V8KID3</accession>
<keyword evidence="3" id="KW-1185">Reference proteome</keyword>
<comment type="caution">
    <text evidence="2">The sequence shown here is derived from an EMBL/GenBank/DDBJ whole genome shotgun (WGS) entry which is preliminary data.</text>
</comment>
<gene>
    <name evidence="2" type="ORF">Phou_060490</name>
</gene>
<dbReference type="AlphaFoldDB" id="A0A6V8KID3"/>
<feature type="compositionally biased region" description="Polar residues" evidence="1">
    <location>
        <begin position="89"/>
        <end position="100"/>
    </location>
</feature>
<evidence type="ECO:0000256" key="1">
    <source>
        <dbReference type="SAM" id="MobiDB-lite"/>
    </source>
</evidence>
<sequence>MRPDPRFTQGTANVLPGTIGVFVDDAGDDSYHGAFAGQFSGPFQNPSTRAGSLGFGNNQGLGVFLDGAGTDSYQVDGEPVVPGVPHRGNATTVNPGNDSTGAGVGAGIFIDQ</sequence>
<organism evidence="2 3">
    <name type="scientific">Phytohabitans houttuyneae</name>
    <dbReference type="NCBI Taxonomy" id="1076126"/>
    <lineage>
        <taxon>Bacteria</taxon>
        <taxon>Bacillati</taxon>
        <taxon>Actinomycetota</taxon>
        <taxon>Actinomycetes</taxon>
        <taxon>Micromonosporales</taxon>
        <taxon>Micromonosporaceae</taxon>
    </lineage>
</organism>
<dbReference type="Proteomes" id="UP000482800">
    <property type="component" value="Unassembled WGS sequence"/>
</dbReference>
<reference evidence="2 3" key="1">
    <citation type="submission" date="2020-03" db="EMBL/GenBank/DDBJ databases">
        <title>Whole genome shotgun sequence of Phytohabitans houttuyneae NBRC 108639.</title>
        <authorList>
            <person name="Komaki H."/>
            <person name="Tamura T."/>
        </authorList>
    </citation>
    <scope>NUCLEOTIDE SEQUENCE [LARGE SCALE GENOMIC DNA]</scope>
    <source>
        <strain evidence="2 3">NBRC 108639</strain>
    </source>
</reference>
<feature type="region of interest" description="Disordered" evidence="1">
    <location>
        <begin position="84"/>
        <end position="105"/>
    </location>
</feature>
<name>A0A6V8KID3_9ACTN</name>